<dbReference type="RefSeq" id="WP_005182994.1">
    <property type="nucleotide sequence ID" value="NZ_CP045804.1"/>
</dbReference>
<gene>
    <name evidence="2" type="ORF">GII30_00455</name>
</gene>
<dbReference type="AlphaFoldDB" id="A0A857KEP1"/>
<protein>
    <submittedName>
        <fullName evidence="2">DUF4350 domain-containing protein</fullName>
    </submittedName>
</protein>
<feature type="domain" description="DUF4350" evidence="1">
    <location>
        <begin position="55"/>
        <end position="231"/>
    </location>
</feature>
<name>A0A857KEP1_9ACTN</name>
<dbReference type="InterPro" id="IPR025646">
    <property type="entry name" value="DUF4350"/>
</dbReference>
<dbReference type="EMBL" id="CP045810">
    <property type="protein sequence ID" value="QHN37852.1"/>
    <property type="molecule type" value="Genomic_DNA"/>
</dbReference>
<accession>A0A857KEP1</accession>
<evidence type="ECO:0000259" key="1">
    <source>
        <dbReference type="Pfam" id="PF14258"/>
    </source>
</evidence>
<dbReference type="Pfam" id="PF14258">
    <property type="entry name" value="DUF4350"/>
    <property type="match status" value="1"/>
</dbReference>
<sequence>MTATTLPTSAPAPAAPAKRGRWWWYLGIALLVATVVAVVVLIAGAQTSRGGWLDPENPRPVGAEALARVIDSHDADVRIVRTGRALTEADIDANTTVVVGSVFRTRRGWGSELLSAVRDARRLVLIAPSSMQLGTLELPVGTAAGTGTRETIPARCSTPSLSPDDTVSVSEEGFHPFESGSATECFVDGDAAQLMVLPPAPDRPETVVMTGTMLRNDEITRVDNAGVAIRTLAPTDKVVWFQPTSVDDAYGGDDTTDDIPDAIAPLVLLAGFGLLAAMLWRGRRFGALVTEPLPVVVKSDETTRSRGRLYHRSRAIDRSAAALRAHALQKISVTVGLPYDPRSGGPVDALVDAAAAASGWDPAQIYPLLAGPLPVDDDGLVLFARALSDLEKEVRFTP</sequence>
<proteinExistence type="predicted"/>
<reference evidence="2" key="1">
    <citation type="journal article" date="2021" name="Nat. Microbiol.">
        <title>Cocultivation of an ultrasmall environmental parasitic bacterium with lytic ability against bacteria associated with wastewater foams.</title>
        <authorList>
            <person name="Batinovic S."/>
            <person name="Rose J.J.A."/>
            <person name="Ratcliffe J."/>
            <person name="Seviour R.J."/>
            <person name="Petrovski S."/>
        </authorList>
    </citation>
    <scope>NUCLEOTIDE SEQUENCE</scope>
    <source>
        <strain evidence="2">CON44</strain>
    </source>
</reference>
<organism evidence="2">
    <name type="scientific">Gordonia amarae</name>
    <dbReference type="NCBI Taxonomy" id="36821"/>
    <lineage>
        <taxon>Bacteria</taxon>
        <taxon>Bacillati</taxon>
        <taxon>Actinomycetota</taxon>
        <taxon>Actinomycetes</taxon>
        <taxon>Mycobacteriales</taxon>
        <taxon>Gordoniaceae</taxon>
        <taxon>Gordonia</taxon>
    </lineage>
</organism>
<evidence type="ECO:0000313" key="2">
    <source>
        <dbReference type="EMBL" id="QHN37852.1"/>
    </source>
</evidence>